<comment type="similarity">
    <text evidence="4">Belongs to the GST superfamily. Tau family.</text>
</comment>
<protein>
    <recommendedName>
        <fullName evidence="1">glutathione transferase</fullName>
        <ecNumber evidence="1">2.5.1.18</ecNumber>
    </recommendedName>
</protein>
<evidence type="ECO:0000256" key="2">
    <source>
        <dbReference type="ARBA" id="ARBA00022575"/>
    </source>
</evidence>
<dbReference type="PROSITE" id="PS50405">
    <property type="entry name" value="GST_CTER"/>
    <property type="match status" value="2"/>
</dbReference>
<dbReference type="GO" id="GO:0005737">
    <property type="term" value="C:cytoplasm"/>
    <property type="evidence" value="ECO:0007669"/>
    <property type="project" value="TreeGrafter"/>
</dbReference>
<reference evidence="7 8" key="1">
    <citation type="submission" date="2019-07" db="EMBL/GenBank/DDBJ databases">
        <title>De Novo Assembly of kiwifruit Actinidia rufa.</title>
        <authorList>
            <person name="Sugita-Konishi S."/>
            <person name="Sato K."/>
            <person name="Mori E."/>
            <person name="Abe Y."/>
            <person name="Kisaki G."/>
            <person name="Hamano K."/>
            <person name="Suezawa K."/>
            <person name="Otani M."/>
            <person name="Fukuda T."/>
            <person name="Manabe T."/>
            <person name="Gomi K."/>
            <person name="Tabuchi M."/>
            <person name="Akimitsu K."/>
            <person name="Kataoka I."/>
        </authorList>
    </citation>
    <scope>NUCLEOTIDE SEQUENCE [LARGE SCALE GENOMIC DNA]</scope>
    <source>
        <strain evidence="8">cv. Fuchu</strain>
    </source>
</reference>
<keyword evidence="2" id="KW-0216">Detoxification</keyword>
<dbReference type="OrthoDB" id="4951845at2759"/>
<dbReference type="PANTHER" id="PTHR11260">
    <property type="entry name" value="GLUTATHIONE S-TRANSFERASE, GST, SUPERFAMILY, GST DOMAIN CONTAINING"/>
    <property type="match status" value="1"/>
</dbReference>
<sequence length="256" mass="28567">MAACDWFPAQKELRMAEGQEAKTAALEKLMEMMALWEDAFAKCGKGKGFFGGDCIGYLDIAVGSFLGWLRVTEEMEEIKLIDEAKTPGLAGWAERFCSHEAVKGVIPETEKLIELVKKYQASANSSIPKLSHFHQWYLKELHAEGEEAKTAALEKLMEMMMMWEDAFAKCGKGKGFFGGDCIGYLDIAFGSFLGWLRVTEEMLEIKLIDEAKTPGLAGWAERFCSHEAVKGVIPETEKLIELAKMFQARAKAQSQN</sequence>
<evidence type="ECO:0000313" key="8">
    <source>
        <dbReference type="Proteomes" id="UP000585474"/>
    </source>
</evidence>
<evidence type="ECO:0000259" key="6">
    <source>
        <dbReference type="PROSITE" id="PS50405"/>
    </source>
</evidence>
<dbReference type="Proteomes" id="UP000585474">
    <property type="component" value="Unassembled WGS sequence"/>
</dbReference>
<evidence type="ECO:0000256" key="3">
    <source>
        <dbReference type="ARBA" id="ARBA00022679"/>
    </source>
</evidence>
<dbReference type="AlphaFoldDB" id="A0A7J0FNF2"/>
<accession>A0A7J0FNF2</accession>
<gene>
    <name evidence="7" type="ORF">Acr_13g0015130</name>
</gene>
<dbReference type="InterPro" id="IPR036282">
    <property type="entry name" value="Glutathione-S-Trfase_C_sf"/>
</dbReference>
<feature type="domain" description="GST C-terminal" evidence="6">
    <location>
        <begin position="1"/>
        <end position="119"/>
    </location>
</feature>
<dbReference type="PANTHER" id="PTHR11260:SF615">
    <property type="entry name" value="GLUTATHIONE S-TRANSFERASE U17"/>
    <property type="match status" value="1"/>
</dbReference>
<dbReference type="EMBL" id="BJWL01000013">
    <property type="protein sequence ID" value="GFZ00114.1"/>
    <property type="molecule type" value="Genomic_DNA"/>
</dbReference>
<comment type="catalytic activity">
    <reaction evidence="5">
        <text>RX + glutathione = an S-substituted glutathione + a halide anion + H(+)</text>
        <dbReference type="Rhea" id="RHEA:16437"/>
        <dbReference type="ChEBI" id="CHEBI:15378"/>
        <dbReference type="ChEBI" id="CHEBI:16042"/>
        <dbReference type="ChEBI" id="CHEBI:17792"/>
        <dbReference type="ChEBI" id="CHEBI:57925"/>
        <dbReference type="ChEBI" id="CHEBI:90779"/>
        <dbReference type="EC" id="2.5.1.18"/>
    </reaction>
</comment>
<dbReference type="GO" id="GO:0009407">
    <property type="term" value="P:toxin catabolic process"/>
    <property type="evidence" value="ECO:0007669"/>
    <property type="project" value="UniProtKB-ARBA"/>
</dbReference>
<dbReference type="InterPro" id="IPR010987">
    <property type="entry name" value="Glutathione-S-Trfase_C-like"/>
</dbReference>
<dbReference type="EC" id="2.5.1.18" evidence="1"/>
<dbReference type="GO" id="GO:0004364">
    <property type="term" value="F:glutathione transferase activity"/>
    <property type="evidence" value="ECO:0007669"/>
    <property type="project" value="UniProtKB-EC"/>
</dbReference>
<keyword evidence="3" id="KW-0808">Transferase</keyword>
<comment type="caution">
    <text evidence="7">The sequence shown here is derived from an EMBL/GenBank/DDBJ whole genome shotgun (WGS) entry which is preliminary data.</text>
</comment>
<evidence type="ECO:0000256" key="4">
    <source>
        <dbReference type="ARBA" id="ARBA00025743"/>
    </source>
</evidence>
<feature type="domain" description="GST C-terminal" evidence="6">
    <location>
        <begin position="111"/>
        <end position="246"/>
    </location>
</feature>
<organism evidence="7 8">
    <name type="scientific">Actinidia rufa</name>
    <dbReference type="NCBI Taxonomy" id="165716"/>
    <lineage>
        <taxon>Eukaryota</taxon>
        <taxon>Viridiplantae</taxon>
        <taxon>Streptophyta</taxon>
        <taxon>Embryophyta</taxon>
        <taxon>Tracheophyta</taxon>
        <taxon>Spermatophyta</taxon>
        <taxon>Magnoliopsida</taxon>
        <taxon>eudicotyledons</taxon>
        <taxon>Gunneridae</taxon>
        <taxon>Pentapetalae</taxon>
        <taxon>asterids</taxon>
        <taxon>Ericales</taxon>
        <taxon>Actinidiaceae</taxon>
        <taxon>Actinidia</taxon>
    </lineage>
</organism>
<evidence type="ECO:0000313" key="7">
    <source>
        <dbReference type="EMBL" id="GFZ00114.1"/>
    </source>
</evidence>
<evidence type="ECO:0000256" key="5">
    <source>
        <dbReference type="ARBA" id="ARBA00047960"/>
    </source>
</evidence>
<dbReference type="CDD" id="cd03185">
    <property type="entry name" value="GST_C_Tau"/>
    <property type="match status" value="2"/>
</dbReference>
<dbReference type="Pfam" id="PF13410">
    <property type="entry name" value="GST_C_2"/>
    <property type="match status" value="2"/>
</dbReference>
<dbReference type="GO" id="GO:0006749">
    <property type="term" value="P:glutathione metabolic process"/>
    <property type="evidence" value="ECO:0007669"/>
    <property type="project" value="InterPro"/>
</dbReference>
<proteinExistence type="inferred from homology"/>
<evidence type="ECO:0000256" key="1">
    <source>
        <dbReference type="ARBA" id="ARBA00012452"/>
    </source>
</evidence>
<dbReference type="FunFam" id="1.20.1050.10:FF:000016">
    <property type="entry name" value="Glutathione S-transferase U9"/>
    <property type="match status" value="2"/>
</dbReference>
<dbReference type="Gene3D" id="1.20.1050.10">
    <property type="match status" value="2"/>
</dbReference>
<dbReference type="SUPFAM" id="SSF47616">
    <property type="entry name" value="GST C-terminal domain-like"/>
    <property type="match status" value="2"/>
</dbReference>
<name>A0A7J0FNF2_9ERIC</name>
<dbReference type="InterPro" id="IPR045074">
    <property type="entry name" value="GST_C_Tau"/>
</dbReference>
<keyword evidence="8" id="KW-1185">Reference proteome</keyword>
<dbReference type="InterPro" id="IPR045073">
    <property type="entry name" value="Omega/Tau-like"/>
</dbReference>